<evidence type="ECO:0000259" key="8">
    <source>
        <dbReference type="Pfam" id="PF00535"/>
    </source>
</evidence>
<accession>A0A0V8GC88</accession>
<feature type="domain" description="Glycosyltransferase 2-like" evidence="8">
    <location>
        <begin position="9"/>
        <end position="177"/>
    </location>
</feature>
<dbReference type="AlphaFoldDB" id="A0A0V8GC88"/>
<dbReference type="InterPro" id="IPR001173">
    <property type="entry name" value="Glyco_trans_2-like"/>
</dbReference>
<keyword evidence="3 9" id="KW-0808">Transferase</keyword>
<comment type="subcellular location">
    <subcellularLocation>
        <location evidence="1">Membrane</location>
        <topology evidence="1">Multi-pass membrane protein</topology>
    </subcellularLocation>
</comment>
<feature type="transmembrane region" description="Helical" evidence="7">
    <location>
        <begin position="239"/>
        <end position="260"/>
    </location>
</feature>
<dbReference type="InterPro" id="IPR050256">
    <property type="entry name" value="Glycosyltransferase_2"/>
</dbReference>
<evidence type="ECO:0000256" key="4">
    <source>
        <dbReference type="ARBA" id="ARBA00022692"/>
    </source>
</evidence>
<dbReference type="GO" id="GO:0005886">
    <property type="term" value="C:plasma membrane"/>
    <property type="evidence" value="ECO:0007669"/>
    <property type="project" value="TreeGrafter"/>
</dbReference>
<evidence type="ECO:0000256" key="2">
    <source>
        <dbReference type="ARBA" id="ARBA00022676"/>
    </source>
</evidence>
<dbReference type="Pfam" id="PF00535">
    <property type="entry name" value="Glycos_transf_2"/>
    <property type="match status" value="1"/>
</dbReference>
<sequence>MTKTPTLGVIIPCYNETEVLRLTVRTMHRFLTEWRERHLISEDSFVLFVDDGSKDDTWSQIEDVHAQDGRFRGLKLAHNVGHQNALFAGLVEGHTHADCVVSMDADLQDDVKVIEQFLGEFAKGNDIVYGVRENRQTDSWFKRSTAQGFYRFIDWLGVETIFNHADYRLMSKRAVETLCAHPERNLFLRGMVPSLGFQTTEVTYTRQARQAGESKYPLRKMMALAWDGVTSFSVRPIKLLFLVSLFMLFVSVGFVGYALYRRYEGEAMDGWTSLMMSIWFIGGLQLLGIGLIGEYIGKIYQEVKRRPRYVVEKKRE</sequence>
<keyword evidence="2" id="KW-0328">Glycosyltransferase</keyword>
<evidence type="ECO:0000313" key="9">
    <source>
        <dbReference type="EMBL" id="KSU47750.1"/>
    </source>
</evidence>
<dbReference type="Proteomes" id="UP000053797">
    <property type="component" value="Unassembled WGS sequence"/>
</dbReference>
<protein>
    <submittedName>
        <fullName evidence="9">Glycosyltransferase</fullName>
    </submittedName>
</protein>
<reference evidence="9 10" key="1">
    <citation type="journal article" date="2015" name="Int. J. Syst. Evol. Microbiol.">
        <title>Exiguobacterium enclense sp. nov., isolated from sediment.</title>
        <authorList>
            <person name="Dastager S.G."/>
            <person name="Mawlankar R."/>
            <person name="Sonalkar V.V."/>
            <person name="Thorat M.N."/>
            <person name="Mual P."/>
            <person name="Verma A."/>
            <person name="Krishnamurthi S."/>
            <person name="Tang S.K."/>
            <person name="Li W.J."/>
        </authorList>
    </citation>
    <scope>NUCLEOTIDE SEQUENCE [LARGE SCALE GENOMIC DNA]</scope>
    <source>
        <strain evidence="9 10">NIO-1109</strain>
    </source>
</reference>
<dbReference type="SUPFAM" id="SSF53448">
    <property type="entry name" value="Nucleotide-diphospho-sugar transferases"/>
    <property type="match status" value="1"/>
</dbReference>
<evidence type="ECO:0000313" key="10">
    <source>
        <dbReference type="Proteomes" id="UP000053797"/>
    </source>
</evidence>
<gene>
    <name evidence="9" type="ORF">AS033_15905</name>
</gene>
<keyword evidence="4 7" id="KW-0812">Transmembrane</keyword>
<dbReference type="InterPro" id="IPR029044">
    <property type="entry name" value="Nucleotide-diphossugar_trans"/>
</dbReference>
<dbReference type="PANTHER" id="PTHR48090:SF1">
    <property type="entry name" value="PROPHAGE BACTOPRENOL GLUCOSYL TRANSFERASE HOMOLOG"/>
    <property type="match status" value="1"/>
</dbReference>
<evidence type="ECO:0000256" key="7">
    <source>
        <dbReference type="SAM" id="Phobius"/>
    </source>
</evidence>
<dbReference type="PANTHER" id="PTHR48090">
    <property type="entry name" value="UNDECAPRENYL-PHOSPHATE 4-DEOXY-4-FORMAMIDO-L-ARABINOSE TRANSFERASE-RELATED"/>
    <property type="match status" value="1"/>
</dbReference>
<keyword evidence="5 7" id="KW-1133">Transmembrane helix</keyword>
<keyword evidence="6 7" id="KW-0472">Membrane</keyword>
<dbReference type="EMBL" id="LNQL01000007">
    <property type="protein sequence ID" value="KSU47750.1"/>
    <property type="molecule type" value="Genomic_DNA"/>
</dbReference>
<proteinExistence type="predicted"/>
<dbReference type="CDD" id="cd04187">
    <property type="entry name" value="DPM1_like_bac"/>
    <property type="match status" value="1"/>
</dbReference>
<organism evidence="9 10">
    <name type="scientific">Exiguobacterium indicum</name>
    <dbReference type="NCBI Taxonomy" id="296995"/>
    <lineage>
        <taxon>Bacteria</taxon>
        <taxon>Bacillati</taxon>
        <taxon>Bacillota</taxon>
        <taxon>Bacilli</taxon>
        <taxon>Bacillales</taxon>
        <taxon>Bacillales Family XII. Incertae Sedis</taxon>
        <taxon>Exiguobacterium</taxon>
    </lineage>
</organism>
<evidence type="ECO:0000256" key="3">
    <source>
        <dbReference type="ARBA" id="ARBA00022679"/>
    </source>
</evidence>
<dbReference type="Gene3D" id="3.90.550.10">
    <property type="entry name" value="Spore Coat Polysaccharide Biosynthesis Protein SpsA, Chain A"/>
    <property type="match status" value="1"/>
</dbReference>
<comment type="caution">
    <text evidence="9">The sequence shown here is derived from an EMBL/GenBank/DDBJ whole genome shotgun (WGS) entry which is preliminary data.</text>
</comment>
<feature type="transmembrane region" description="Helical" evidence="7">
    <location>
        <begin position="272"/>
        <end position="296"/>
    </location>
</feature>
<dbReference type="GO" id="GO:0016757">
    <property type="term" value="F:glycosyltransferase activity"/>
    <property type="evidence" value="ECO:0007669"/>
    <property type="project" value="UniProtKB-KW"/>
</dbReference>
<evidence type="ECO:0000256" key="6">
    <source>
        <dbReference type="ARBA" id="ARBA00023136"/>
    </source>
</evidence>
<name>A0A0V8GC88_9BACL</name>
<evidence type="ECO:0000256" key="5">
    <source>
        <dbReference type="ARBA" id="ARBA00022989"/>
    </source>
</evidence>
<evidence type="ECO:0000256" key="1">
    <source>
        <dbReference type="ARBA" id="ARBA00004141"/>
    </source>
</evidence>
<dbReference type="OrthoDB" id="9807778at2"/>